<accession>A0A0K0F2N5</accession>
<dbReference type="PANTHER" id="PTHR13440">
    <property type="entry name" value="BLOC-1 RELATED COMPLEX SUBUNIT 6"/>
    <property type="match status" value="1"/>
</dbReference>
<dbReference type="GO" id="GO:0032418">
    <property type="term" value="P:lysosome localization"/>
    <property type="evidence" value="ECO:0007669"/>
    <property type="project" value="TreeGrafter"/>
</dbReference>
<name>A0A0K0F2N5_STRVS</name>
<dbReference type="STRING" id="75913.A0A0K0F2N5"/>
<reference evidence="3" key="2">
    <citation type="submission" date="2015-08" db="UniProtKB">
        <authorList>
            <consortium name="WormBaseParasite"/>
        </authorList>
    </citation>
    <scope>IDENTIFICATION</scope>
</reference>
<evidence type="ECO:0000259" key="1">
    <source>
        <dbReference type="Pfam" id="PF10157"/>
    </source>
</evidence>
<organism evidence="2 3">
    <name type="scientific">Strongyloides venezuelensis</name>
    <name type="common">Threadworm</name>
    <dbReference type="NCBI Taxonomy" id="75913"/>
    <lineage>
        <taxon>Eukaryota</taxon>
        <taxon>Metazoa</taxon>
        <taxon>Ecdysozoa</taxon>
        <taxon>Nematoda</taxon>
        <taxon>Chromadorea</taxon>
        <taxon>Rhabditida</taxon>
        <taxon>Tylenchina</taxon>
        <taxon>Panagrolaimomorpha</taxon>
        <taxon>Strongyloidoidea</taxon>
        <taxon>Strongyloididae</taxon>
        <taxon>Strongyloides</taxon>
    </lineage>
</organism>
<dbReference type="Pfam" id="PF10157">
    <property type="entry name" value="BORCS6"/>
    <property type="match status" value="1"/>
</dbReference>
<proteinExistence type="predicted"/>
<dbReference type="WBParaSite" id="SVE_0306500.1">
    <property type="protein sequence ID" value="SVE_0306500.1"/>
    <property type="gene ID" value="SVE_0306500"/>
</dbReference>
<dbReference type="InterPro" id="IPR019314">
    <property type="entry name" value="BORCS6"/>
</dbReference>
<dbReference type="InterPro" id="IPR046465">
    <property type="entry name" value="BORCS6_C"/>
</dbReference>
<protein>
    <submittedName>
        <fullName evidence="3">BORCS6 domain-containing protein</fullName>
    </submittedName>
</protein>
<evidence type="ECO:0000313" key="2">
    <source>
        <dbReference type="Proteomes" id="UP000035680"/>
    </source>
</evidence>
<sequence length="117" mass="13292">MSSSEIPKTSTDVVEEIKAMDMIEKERQTLGDEVDNCLRSLRGTMRGIIDLTTEGMELYHSSITRTCDHAEQAVKHTFSVIAKSEELTQNLKKIDEVYKQVKELREITDNVAKSLKC</sequence>
<dbReference type="Proteomes" id="UP000035680">
    <property type="component" value="Unassembled WGS sequence"/>
</dbReference>
<feature type="domain" description="BLOC-1-related complex subunit 6 C-terminal helix" evidence="1">
    <location>
        <begin position="16"/>
        <end position="110"/>
    </location>
</feature>
<dbReference type="PANTHER" id="PTHR13440:SF7">
    <property type="entry name" value="BLOC-1 RELATED COMPLEX SUBUNIT 6"/>
    <property type="match status" value="1"/>
</dbReference>
<evidence type="ECO:0000313" key="3">
    <source>
        <dbReference type="WBParaSite" id="SVE_0306500.1"/>
    </source>
</evidence>
<dbReference type="GO" id="GO:0099078">
    <property type="term" value="C:BORC complex"/>
    <property type="evidence" value="ECO:0007669"/>
    <property type="project" value="TreeGrafter"/>
</dbReference>
<keyword evidence="2" id="KW-1185">Reference proteome</keyword>
<reference evidence="2" key="1">
    <citation type="submission" date="2014-07" db="EMBL/GenBank/DDBJ databases">
        <authorList>
            <person name="Martin A.A"/>
            <person name="De Silva N."/>
        </authorList>
    </citation>
    <scope>NUCLEOTIDE SEQUENCE</scope>
</reference>
<dbReference type="AlphaFoldDB" id="A0A0K0F2N5"/>